<organism evidence="1 2">
    <name type="scientific">Pistacia atlantica</name>
    <dbReference type="NCBI Taxonomy" id="434234"/>
    <lineage>
        <taxon>Eukaryota</taxon>
        <taxon>Viridiplantae</taxon>
        <taxon>Streptophyta</taxon>
        <taxon>Embryophyta</taxon>
        <taxon>Tracheophyta</taxon>
        <taxon>Spermatophyta</taxon>
        <taxon>Magnoliopsida</taxon>
        <taxon>eudicotyledons</taxon>
        <taxon>Gunneridae</taxon>
        <taxon>Pentapetalae</taxon>
        <taxon>rosids</taxon>
        <taxon>malvids</taxon>
        <taxon>Sapindales</taxon>
        <taxon>Anacardiaceae</taxon>
        <taxon>Pistacia</taxon>
    </lineage>
</organism>
<reference evidence="2" key="1">
    <citation type="journal article" date="2023" name="G3 (Bethesda)">
        <title>Genome assembly and association tests identify interacting loci associated with vigor, precocity, and sex in interspecific pistachio rootstocks.</title>
        <authorList>
            <person name="Palmer W."/>
            <person name="Jacygrad E."/>
            <person name="Sagayaradj S."/>
            <person name="Cavanaugh K."/>
            <person name="Han R."/>
            <person name="Bertier L."/>
            <person name="Beede B."/>
            <person name="Kafkas S."/>
            <person name="Golino D."/>
            <person name="Preece J."/>
            <person name="Michelmore R."/>
        </authorList>
    </citation>
    <scope>NUCLEOTIDE SEQUENCE [LARGE SCALE GENOMIC DNA]</scope>
</reference>
<gene>
    <name evidence="1" type="ORF">Patl1_28187</name>
</gene>
<dbReference type="Proteomes" id="UP001164250">
    <property type="component" value="Chromosome 5"/>
</dbReference>
<evidence type="ECO:0000313" key="1">
    <source>
        <dbReference type="EMBL" id="KAJ0097727.1"/>
    </source>
</evidence>
<comment type="caution">
    <text evidence="1">The sequence shown here is derived from an EMBL/GenBank/DDBJ whole genome shotgun (WGS) entry which is preliminary data.</text>
</comment>
<protein>
    <submittedName>
        <fullName evidence="1">Uncharacterized protein</fullName>
    </submittedName>
</protein>
<name>A0ACC1BFZ4_9ROSI</name>
<keyword evidence="2" id="KW-1185">Reference proteome</keyword>
<proteinExistence type="predicted"/>
<evidence type="ECO:0000313" key="2">
    <source>
        <dbReference type="Proteomes" id="UP001164250"/>
    </source>
</evidence>
<accession>A0ACC1BFZ4</accession>
<dbReference type="EMBL" id="CM047901">
    <property type="protein sequence ID" value="KAJ0097727.1"/>
    <property type="molecule type" value="Genomic_DNA"/>
</dbReference>
<sequence length="534" mass="59870">MASRRVRAFKRWMSSHGIEYSDALHFKDDPERGISVVALCDLKEGDVVAKIPKTACLTVKTSGACQMIEAAGLGGILGLAVALMYERSLGEESSWAGYLQLLPHQECVPFAWSLAEVDSLLCGTELHKVLQIIKEDKKFIYEDWKECIRPLLDSTPLKRKAHFFGVEEYIAAKSLVASRSFEIDDYHGPGMVPLADLCVNWPHILSCVITIISFNHKTGAEDVHLSSVSSHHESDNNDDDDNYEYANASDDDDEPSTENSDQDRDEPDPSMGNYSSDSSDAEPSSVSGDDSSVLQMIMVKDVKVGIEIFNTYGLVGNAALLHRYGFTEPENSYDIVNIDLELVLQWSSSLFSSRYARARLSLWRRLGYSGCVSQSSEYFEIAFNGEPQIELLILLYFILLPEDTYHTLDLSLSAGESYNEAICTILSKKNNIALENTSDMSTELFFTESVCNALSSLADIRESCYAIKSKEDDIEVLKSGSTKDRKLYHSSVLRLSERRILENLRNYAVTLMQSLRPAKRSSMRKRLKRNGMQH</sequence>